<dbReference type="RefSeq" id="WP_140511975.1">
    <property type="nucleotide sequence ID" value="NZ_RCZH01000029.1"/>
</dbReference>
<evidence type="ECO:0008006" key="3">
    <source>
        <dbReference type="Google" id="ProtNLM"/>
    </source>
</evidence>
<evidence type="ECO:0000313" key="1">
    <source>
        <dbReference type="EMBL" id="TPG31346.1"/>
    </source>
</evidence>
<dbReference type="Proteomes" id="UP000319700">
    <property type="component" value="Unassembled WGS sequence"/>
</dbReference>
<dbReference type="InterPro" id="IPR032774">
    <property type="entry name" value="WG_beta_rep"/>
</dbReference>
<reference evidence="1 2" key="1">
    <citation type="journal article" date="2019" name="Environ. Microbiol.">
        <title>Species interactions and distinct microbial communities in high Arctic permafrost affected cryosols are associated with the CH4 and CO2 gas fluxes.</title>
        <authorList>
            <person name="Altshuler I."/>
            <person name="Hamel J."/>
            <person name="Turney S."/>
            <person name="Magnuson E."/>
            <person name="Levesque R."/>
            <person name="Greer C."/>
            <person name="Whyte L.G."/>
        </authorList>
    </citation>
    <scope>NUCLEOTIDE SEQUENCE [LARGE SCALE GENOMIC DNA]</scope>
    <source>
        <strain evidence="1 2">42</strain>
    </source>
</reference>
<dbReference type="OrthoDB" id="697275at2"/>
<dbReference type="AlphaFoldDB" id="A0A502E463"/>
<accession>A0A502E463</accession>
<keyword evidence="2" id="KW-1185">Reference proteome</keyword>
<dbReference type="Pfam" id="PF14903">
    <property type="entry name" value="WG_beta_rep"/>
    <property type="match status" value="2"/>
</dbReference>
<name>A0A502E463_9FLAO</name>
<proteinExistence type="predicted"/>
<sequence length="309" mass="36418">MKKIFLLLLILNQFSGFSQTDKLYYFIEKDSLLGVKNQNGKIIIPAAYTLIPSVYNGIQKQEIKDQLLFFYPLKDGPKVYDRNGNFLFEPYMFDAGFDDFNEGYMRFVENKKVGFANRNGVKIVPAQYDWVSTMNFGFAEYCNGCYFDRSKDPEHPPLVGGIWGYIDKNGIEIKPTEKRNHPKDIETEKHQFIPYQFVYNEKEKQILDFFEKRKDKIIEINSLDCPRGNVYFEIIEKPSSSVPFYKIKTYQSCVQYLSNANETFDDFRFFSVSANGKEFYVTYNVMVDYKNYSENVQKKIPVDEWIKKN</sequence>
<protein>
    <recommendedName>
        <fullName evidence="3">WG repeat-containing protein</fullName>
    </recommendedName>
</protein>
<gene>
    <name evidence="1" type="ORF">EAH81_26840</name>
</gene>
<organism evidence="1 2">
    <name type="scientific">Flavobacterium pectinovorum</name>
    <dbReference type="NCBI Taxonomy" id="29533"/>
    <lineage>
        <taxon>Bacteria</taxon>
        <taxon>Pseudomonadati</taxon>
        <taxon>Bacteroidota</taxon>
        <taxon>Flavobacteriia</taxon>
        <taxon>Flavobacteriales</taxon>
        <taxon>Flavobacteriaceae</taxon>
        <taxon>Flavobacterium</taxon>
    </lineage>
</organism>
<dbReference type="EMBL" id="RCZH01000029">
    <property type="protein sequence ID" value="TPG31346.1"/>
    <property type="molecule type" value="Genomic_DNA"/>
</dbReference>
<evidence type="ECO:0000313" key="2">
    <source>
        <dbReference type="Proteomes" id="UP000319700"/>
    </source>
</evidence>
<comment type="caution">
    <text evidence="1">The sequence shown here is derived from an EMBL/GenBank/DDBJ whole genome shotgun (WGS) entry which is preliminary data.</text>
</comment>